<protein>
    <submittedName>
        <fullName evidence="3">Uncharacterized protein</fullName>
    </submittedName>
</protein>
<dbReference type="OrthoDB" id="2576311at2759"/>
<organism evidence="3 4">
    <name type="scientific">Pyrrhoderma noxium</name>
    <dbReference type="NCBI Taxonomy" id="2282107"/>
    <lineage>
        <taxon>Eukaryota</taxon>
        <taxon>Fungi</taxon>
        <taxon>Dikarya</taxon>
        <taxon>Basidiomycota</taxon>
        <taxon>Agaricomycotina</taxon>
        <taxon>Agaricomycetes</taxon>
        <taxon>Hymenochaetales</taxon>
        <taxon>Hymenochaetaceae</taxon>
        <taxon>Pyrrhoderma</taxon>
    </lineage>
</organism>
<feature type="region of interest" description="Disordered" evidence="1">
    <location>
        <begin position="355"/>
        <end position="387"/>
    </location>
</feature>
<feature type="region of interest" description="Disordered" evidence="1">
    <location>
        <begin position="454"/>
        <end position="483"/>
    </location>
</feature>
<evidence type="ECO:0000313" key="3">
    <source>
        <dbReference type="EMBL" id="PAV19365.1"/>
    </source>
</evidence>
<dbReference type="AlphaFoldDB" id="A0A286UIQ7"/>
<dbReference type="EMBL" id="NBII01000004">
    <property type="protein sequence ID" value="PAV19365.1"/>
    <property type="molecule type" value="Genomic_DNA"/>
</dbReference>
<feature type="region of interest" description="Disordered" evidence="1">
    <location>
        <begin position="399"/>
        <end position="439"/>
    </location>
</feature>
<gene>
    <name evidence="3" type="ORF">PNOK_0429900</name>
</gene>
<dbReference type="STRING" id="2282107.A0A286UIQ7"/>
<accession>A0A286UIQ7</accession>
<name>A0A286UIQ7_9AGAM</name>
<feature type="compositionally biased region" description="Low complexity" evidence="1">
    <location>
        <begin position="469"/>
        <end position="479"/>
    </location>
</feature>
<feature type="compositionally biased region" description="Pro residues" evidence="1">
    <location>
        <begin position="532"/>
        <end position="542"/>
    </location>
</feature>
<keyword evidence="2" id="KW-0812">Transmembrane</keyword>
<comment type="caution">
    <text evidence="3">The sequence shown here is derived from an EMBL/GenBank/DDBJ whole genome shotgun (WGS) entry which is preliminary data.</text>
</comment>
<proteinExistence type="predicted"/>
<keyword evidence="2" id="KW-1133">Transmembrane helix</keyword>
<reference evidence="3 4" key="1">
    <citation type="journal article" date="2017" name="Mol. Ecol.">
        <title>Comparative and population genomic landscape of Phellinus noxius: A hypervariable fungus causing root rot in trees.</title>
        <authorList>
            <person name="Chung C.L."/>
            <person name="Lee T.J."/>
            <person name="Akiba M."/>
            <person name="Lee H.H."/>
            <person name="Kuo T.H."/>
            <person name="Liu D."/>
            <person name="Ke H.M."/>
            <person name="Yokoi T."/>
            <person name="Roa M.B."/>
            <person name="Lu M.J."/>
            <person name="Chang Y.Y."/>
            <person name="Ann P.J."/>
            <person name="Tsai J.N."/>
            <person name="Chen C.Y."/>
            <person name="Tzean S.S."/>
            <person name="Ota Y."/>
            <person name="Hattori T."/>
            <person name="Sahashi N."/>
            <person name="Liou R.F."/>
            <person name="Kikuchi T."/>
            <person name="Tsai I.J."/>
        </authorList>
    </citation>
    <scope>NUCLEOTIDE SEQUENCE [LARGE SCALE GENOMIC DNA]</scope>
    <source>
        <strain evidence="3 4">FFPRI411160</strain>
    </source>
</reference>
<evidence type="ECO:0000313" key="4">
    <source>
        <dbReference type="Proteomes" id="UP000217199"/>
    </source>
</evidence>
<sequence length="542" mass="57986">MPCKKQSHISPILPPSPGWAGLINLGPIFRKRFRFRTMSDSVATCNSQFGWMSNELSQSPCEVGSALVTLCHDKELVLTPLSSNSPLYTAPSGGSATVCSCSWAAYNLIEACTLCQGFAAKSWNYWINSGCQTLNLLSTSTYFPSNESFSSSTKIPEWAILNPEKWSGQLFNANQAREINSENVSDVTDSDASQPTASFLSSNTNKVPAGAIAGGVIAGVMVLIILGLLIWYFVFLRPRRNRSRDSSKRIDLNAGDSTMQLPENPLTSHLHVHGLSIPGMNAAHTDVYGPPSSQMYQTNSPYGFFTGYPTSTNTTTVSPTNNAVPGLVRTKPNSRDSIPTVAEQLDEKRRIRAARQNSGGGGGVGTSSQSSHAHVITGSSSRLVDGSQEELGTTLNNRISHSHSQSFSPINANMGRTAHGGMLLNKSGKRRQSADGKQKVSWFGRRVVVNVGSVTSGSEAGDSVELNNDDTNNNGNDDNNMPHNTPKLTPDMNVSLPSSGIVATEGQVVSANDIIAQVPGARLPNARERENPPPSYMAPPAS</sequence>
<keyword evidence="4" id="KW-1185">Reference proteome</keyword>
<evidence type="ECO:0000256" key="1">
    <source>
        <dbReference type="SAM" id="MobiDB-lite"/>
    </source>
</evidence>
<feature type="transmembrane region" description="Helical" evidence="2">
    <location>
        <begin position="211"/>
        <end position="234"/>
    </location>
</feature>
<feature type="region of interest" description="Disordered" evidence="1">
    <location>
        <begin position="520"/>
        <end position="542"/>
    </location>
</feature>
<dbReference type="Proteomes" id="UP000217199">
    <property type="component" value="Unassembled WGS sequence"/>
</dbReference>
<feature type="compositionally biased region" description="Polar residues" evidence="1">
    <location>
        <begin position="399"/>
        <end position="411"/>
    </location>
</feature>
<evidence type="ECO:0000256" key="2">
    <source>
        <dbReference type="SAM" id="Phobius"/>
    </source>
</evidence>
<dbReference type="InParanoid" id="A0A286UIQ7"/>
<keyword evidence="2" id="KW-0472">Membrane</keyword>
<dbReference type="CDD" id="cd12087">
    <property type="entry name" value="TM_EGFR-like"/>
    <property type="match status" value="1"/>
</dbReference>